<name>A0A7H9ANA0_9FLAO</name>
<sequence>MKIKLQKSIYPILFIALIVASCSPEDGVDGVDGAQGEQGPTGQNGADGQDGVDGEDAFPNTIFSNWFPTEIGDEEERSTNFSILIPAEHEEIFRSSTEGGIVLVYGRVVNERLTDTFQLPFIFRNIVKNDFSTVVFSSEEAQSRLLIYASTLDNSRRKLNFIQEYRYVLIPPPNSPSQKNSGKRTIAAQLISAGIDVSSYNQLATYFNIKY</sequence>
<accession>A0A7H9ANA0</accession>
<dbReference type="Gene3D" id="1.20.5.320">
    <property type="entry name" value="6-Phosphogluconate Dehydrogenase, domain 3"/>
    <property type="match status" value="1"/>
</dbReference>
<protein>
    <submittedName>
        <fullName evidence="2">Collagen-like protein</fullName>
    </submittedName>
</protein>
<gene>
    <name evidence="2" type="ORF">HYG79_06045</name>
</gene>
<feature type="region of interest" description="Disordered" evidence="1">
    <location>
        <begin position="28"/>
        <end position="54"/>
    </location>
</feature>
<evidence type="ECO:0000256" key="1">
    <source>
        <dbReference type="SAM" id="MobiDB-lite"/>
    </source>
</evidence>
<organism evidence="2 3">
    <name type="scientific">Costertonia aggregata</name>
    <dbReference type="NCBI Taxonomy" id="343403"/>
    <lineage>
        <taxon>Bacteria</taxon>
        <taxon>Pseudomonadati</taxon>
        <taxon>Bacteroidota</taxon>
        <taxon>Flavobacteriia</taxon>
        <taxon>Flavobacteriales</taxon>
        <taxon>Flavobacteriaceae</taxon>
        <taxon>Costertonia</taxon>
    </lineage>
</organism>
<dbReference type="RefSeq" id="WP_179241222.1">
    <property type="nucleotide sequence ID" value="NZ_CP058595.1"/>
</dbReference>
<keyword evidence="3" id="KW-1185">Reference proteome</keyword>
<evidence type="ECO:0000313" key="3">
    <source>
        <dbReference type="Proteomes" id="UP000509302"/>
    </source>
</evidence>
<proteinExistence type="predicted"/>
<dbReference type="PROSITE" id="PS51257">
    <property type="entry name" value="PROKAR_LIPOPROTEIN"/>
    <property type="match status" value="1"/>
</dbReference>
<dbReference type="KEGG" id="cagg:HYG79_06045"/>
<reference evidence="2 3" key="1">
    <citation type="journal article" date="2006" name="Int. J. Syst. Evol. Microbiol.">
        <title>Costertonia aggregata gen. nov., sp. nov., a mesophilic marine bacterium of the family Flavobacteriaceae, isolated from a mature biofilm.</title>
        <authorList>
            <person name="Kwon K.K."/>
            <person name="Lee Y.K."/>
            <person name="Lee H.K."/>
        </authorList>
    </citation>
    <scope>NUCLEOTIDE SEQUENCE [LARGE SCALE GENOMIC DNA]</scope>
    <source>
        <strain evidence="2 3">KCCM 42265</strain>
    </source>
</reference>
<dbReference type="AlphaFoldDB" id="A0A7H9ANA0"/>
<dbReference type="EMBL" id="CP058595">
    <property type="protein sequence ID" value="QLG44932.1"/>
    <property type="molecule type" value="Genomic_DNA"/>
</dbReference>
<dbReference type="Proteomes" id="UP000509302">
    <property type="component" value="Chromosome"/>
</dbReference>
<evidence type="ECO:0000313" key="2">
    <source>
        <dbReference type="EMBL" id="QLG44932.1"/>
    </source>
</evidence>
<keyword evidence="2" id="KW-0176">Collagen</keyword>